<feature type="region of interest" description="Disordered" evidence="13">
    <location>
        <begin position="1"/>
        <end position="24"/>
    </location>
</feature>
<evidence type="ECO:0008006" key="17">
    <source>
        <dbReference type="Google" id="ProtNLM"/>
    </source>
</evidence>
<evidence type="ECO:0000256" key="12">
    <source>
        <dbReference type="ARBA" id="ARBA00023180"/>
    </source>
</evidence>
<feature type="transmembrane region" description="Helical" evidence="14">
    <location>
        <begin position="182"/>
        <end position="207"/>
    </location>
</feature>
<evidence type="ECO:0000256" key="5">
    <source>
        <dbReference type="ARBA" id="ARBA00022679"/>
    </source>
</evidence>
<evidence type="ECO:0000313" key="16">
    <source>
        <dbReference type="Proteomes" id="UP000250572"/>
    </source>
</evidence>
<dbReference type="Proteomes" id="UP000250572">
    <property type="component" value="Unassembled WGS sequence"/>
</dbReference>
<keyword evidence="5" id="KW-0808">Transferase</keyword>
<evidence type="ECO:0000256" key="2">
    <source>
        <dbReference type="ARBA" id="ARBA00004922"/>
    </source>
</evidence>
<evidence type="ECO:0000256" key="7">
    <source>
        <dbReference type="ARBA" id="ARBA00022968"/>
    </source>
</evidence>
<proteinExistence type="inferred from homology"/>
<feature type="compositionally biased region" description="Basic and acidic residues" evidence="13">
    <location>
        <begin position="631"/>
        <end position="640"/>
    </location>
</feature>
<dbReference type="FunFam" id="3.90.550.50:FF:000001">
    <property type="entry name" value="Hexosyltransferase"/>
    <property type="match status" value="1"/>
</dbReference>
<dbReference type="GO" id="GO:0006493">
    <property type="term" value="P:protein O-linked glycosylation"/>
    <property type="evidence" value="ECO:0007669"/>
    <property type="project" value="TreeGrafter"/>
</dbReference>
<organism evidence="15 16">
    <name type="scientific">Gambusia affinis</name>
    <name type="common">Western mosquitofish</name>
    <name type="synonym">Heterandria affinis</name>
    <dbReference type="NCBI Taxonomy" id="33528"/>
    <lineage>
        <taxon>Eukaryota</taxon>
        <taxon>Metazoa</taxon>
        <taxon>Chordata</taxon>
        <taxon>Craniata</taxon>
        <taxon>Vertebrata</taxon>
        <taxon>Euteleostomi</taxon>
        <taxon>Actinopterygii</taxon>
        <taxon>Neopterygii</taxon>
        <taxon>Teleostei</taxon>
        <taxon>Neoteleostei</taxon>
        <taxon>Acanthomorphata</taxon>
        <taxon>Ovalentaria</taxon>
        <taxon>Atherinomorphae</taxon>
        <taxon>Cyprinodontiformes</taxon>
        <taxon>Poeciliidae</taxon>
        <taxon>Poeciliinae</taxon>
        <taxon>Gambusia</taxon>
    </lineage>
</organism>
<dbReference type="Gene3D" id="3.90.550.50">
    <property type="match status" value="1"/>
</dbReference>
<evidence type="ECO:0000256" key="9">
    <source>
        <dbReference type="ARBA" id="ARBA00023034"/>
    </source>
</evidence>
<evidence type="ECO:0000256" key="10">
    <source>
        <dbReference type="ARBA" id="ARBA00023098"/>
    </source>
</evidence>
<dbReference type="AlphaFoldDB" id="A0A315VVM2"/>
<feature type="transmembrane region" description="Helical" evidence="14">
    <location>
        <begin position="715"/>
        <end position="741"/>
    </location>
</feature>
<keyword evidence="12" id="KW-0325">Glycoprotein</keyword>
<dbReference type="GO" id="GO:0008194">
    <property type="term" value="F:UDP-glycosyltransferase activity"/>
    <property type="evidence" value="ECO:0007669"/>
    <property type="project" value="TreeGrafter"/>
</dbReference>
<keyword evidence="4" id="KW-0328">Glycosyltransferase</keyword>
<evidence type="ECO:0000256" key="11">
    <source>
        <dbReference type="ARBA" id="ARBA00023136"/>
    </source>
</evidence>
<feature type="region of interest" description="Disordered" evidence="13">
    <location>
        <begin position="622"/>
        <end position="663"/>
    </location>
</feature>
<reference evidence="15 16" key="1">
    <citation type="journal article" date="2018" name="G3 (Bethesda)">
        <title>A High-Quality Reference Genome for the Invasive Mosquitofish Gambusia affinis Using a Chicago Library.</title>
        <authorList>
            <person name="Hoffberg S.L."/>
            <person name="Troendle N.J."/>
            <person name="Glenn T.C."/>
            <person name="Mahmud O."/>
            <person name="Louha S."/>
            <person name="Chalopin D."/>
            <person name="Bennetzen J.L."/>
            <person name="Mauricio R."/>
        </authorList>
    </citation>
    <scope>NUCLEOTIDE SEQUENCE [LARGE SCALE GENOMIC DNA]</scope>
    <source>
        <strain evidence="15">NE01/NJP1002.9</strain>
        <tissue evidence="15">Muscle</tissue>
    </source>
</reference>
<dbReference type="EMBL" id="NHOQ01001578">
    <property type="protein sequence ID" value="PWA23483.1"/>
    <property type="molecule type" value="Genomic_DNA"/>
</dbReference>
<keyword evidence="11 14" id="KW-0472">Membrane</keyword>
<keyword evidence="6 14" id="KW-0812">Transmembrane</keyword>
<dbReference type="GO" id="GO:0006629">
    <property type="term" value="P:lipid metabolic process"/>
    <property type="evidence" value="ECO:0007669"/>
    <property type="project" value="UniProtKB-KW"/>
</dbReference>
<keyword evidence="8 14" id="KW-1133">Transmembrane helix</keyword>
<comment type="caution">
    <text evidence="15">The sequence shown here is derived from an EMBL/GenBank/DDBJ whole genome shotgun (WGS) entry which is preliminary data.</text>
</comment>
<gene>
    <name evidence="15" type="ORF">CCH79_00005803</name>
</gene>
<keyword evidence="16" id="KW-1185">Reference proteome</keyword>
<evidence type="ECO:0000256" key="3">
    <source>
        <dbReference type="ARBA" id="ARBA00008661"/>
    </source>
</evidence>
<dbReference type="InterPro" id="IPR002659">
    <property type="entry name" value="Glyco_trans_31"/>
</dbReference>
<dbReference type="PANTHER" id="PTHR11214">
    <property type="entry name" value="BETA-1,3-N-ACETYLGLUCOSAMINYLTRANSFERASE"/>
    <property type="match status" value="1"/>
</dbReference>
<evidence type="ECO:0000256" key="8">
    <source>
        <dbReference type="ARBA" id="ARBA00022989"/>
    </source>
</evidence>
<sequence>MKISQGVRDFREGEQFGPPRPHSGKIEHLIKTVSVITLLLSDGVSRSTPAWILAPADPPKSRSKAVNVEKAPLVHGFGGNLLNGTTPPQEDGPTRLAGIQVSTGGMPTRRADSCDFPACGPADGFTLGLSAPSAALPVKHLHLTPAAPVGALAPLSEVMKSALRCLKQRANWMARRCCCLRNILICVCTPCCCLTLLYIYAIVTIYLHMNSIMLRHTPMVSPNLPSPHFVAAGALNNGSGPSVPKTFWEQDLRSDALWNQLQRHVDRRFNPIIRKEKSNTLLERSSFNESLLLQSYFEVTGMDSVRENFERLPKQVQEFASSMHKRNYPILIRPDGKCGAQSKQEKEPPLILLAIKSTALNFRNRWVIRQTWGRVGWVEGQRINSSDGDMGGGYIRRVFLLGKETPEDLGVDISHLLRAESKRYGDILQWDFKDTFFNLTLKDVLFWSWFSRHCGKPLFVLKGDDDVFVNTPKLISYLQDQLEKHRSRNTLHEFMVGEVIGSASPNRVRRSKYFIPEGFYRGLYPMYAGGGGVVYSGELARRLHNISKTIHLFPIDDVYVGMCMIRLNAHPVHHPAFLTFDFTEKEEAQPCSYHTILLVHKRSPREVVDLWADLKDTREQCQDVPLRGNKRATEADRDSETPSTQAKQQQLGSLKEPSHSSPRLFSHSWPAEGAVAQEQTFEIIVESRSVGDVVLIFTLTVLVVTAVCVHKEVTVVVIGVASFLFIISPFRLLFLAARLVLR</sequence>
<evidence type="ECO:0000256" key="4">
    <source>
        <dbReference type="ARBA" id="ARBA00022676"/>
    </source>
</evidence>
<accession>A0A315VVM2</accession>
<comment type="similarity">
    <text evidence="3">Belongs to the glycosyltransferase 31 family.</text>
</comment>
<dbReference type="STRING" id="33528.ENSGAFP00000000589"/>
<dbReference type="GO" id="GO:0030311">
    <property type="term" value="P:poly-N-acetyllactosamine biosynthetic process"/>
    <property type="evidence" value="ECO:0007669"/>
    <property type="project" value="TreeGrafter"/>
</dbReference>
<name>A0A315VVM2_GAMAF</name>
<comment type="subcellular location">
    <subcellularLocation>
        <location evidence="1">Golgi apparatus membrane</location>
        <topology evidence="1">Single-pass type II membrane protein</topology>
    </subcellularLocation>
</comment>
<evidence type="ECO:0000256" key="6">
    <source>
        <dbReference type="ARBA" id="ARBA00022692"/>
    </source>
</evidence>
<keyword evidence="9" id="KW-0333">Golgi apparatus</keyword>
<evidence type="ECO:0000313" key="15">
    <source>
        <dbReference type="EMBL" id="PWA23483.1"/>
    </source>
</evidence>
<dbReference type="PANTHER" id="PTHR11214:SF234">
    <property type="entry name" value="HEXOSYLTRANSFERASE"/>
    <property type="match status" value="1"/>
</dbReference>
<keyword evidence="7" id="KW-0735">Signal-anchor</keyword>
<dbReference type="GO" id="GO:0016758">
    <property type="term" value="F:hexosyltransferase activity"/>
    <property type="evidence" value="ECO:0007669"/>
    <property type="project" value="InterPro"/>
</dbReference>
<evidence type="ECO:0000256" key="1">
    <source>
        <dbReference type="ARBA" id="ARBA00004323"/>
    </source>
</evidence>
<protein>
    <recommendedName>
        <fullName evidence="17">Hexosyltransferase</fullName>
    </recommendedName>
</protein>
<evidence type="ECO:0000256" key="14">
    <source>
        <dbReference type="SAM" id="Phobius"/>
    </source>
</evidence>
<dbReference type="GO" id="GO:0000139">
    <property type="term" value="C:Golgi membrane"/>
    <property type="evidence" value="ECO:0007669"/>
    <property type="project" value="UniProtKB-SubCell"/>
</dbReference>
<keyword evidence="10" id="KW-0443">Lipid metabolism</keyword>
<dbReference type="Pfam" id="PF01762">
    <property type="entry name" value="Galactosyl_T"/>
    <property type="match status" value="1"/>
</dbReference>
<feature type="compositionally biased region" description="Polar residues" evidence="13">
    <location>
        <begin position="641"/>
        <end position="652"/>
    </location>
</feature>
<comment type="pathway">
    <text evidence="2">Protein modification; protein glycosylation.</text>
</comment>
<evidence type="ECO:0000256" key="13">
    <source>
        <dbReference type="SAM" id="MobiDB-lite"/>
    </source>
</evidence>